<reference evidence="3" key="1">
    <citation type="submission" date="2016-01" db="EMBL/GenBank/DDBJ databases">
        <authorList>
            <person name="Mitreva M."/>
            <person name="Pepin K.H."/>
            <person name="Mihindukulasuriya K.A."/>
            <person name="Fulton R."/>
            <person name="Fronick C."/>
            <person name="O'Laughlin M."/>
            <person name="Miner T."/>
            <person name="Herter B."/>
            <person name="Rosa B.A."/>
            <person name="Cordes M."/>
            <person name="Tomlinson C."/>
            <person name="Wollam A."/>
            <person name="Palsikar V.B."/>
            <person name="Mardis E.R."/>
            <person name="Wilson R.K."/>
        </authorList>
    </citation>
    <scope>NUCLEOTIDE SEQUENCE [LARGE SCALE GENOMIC DNA]</scope>
    <source>
        <strain evidence="3">KA00185</strain>
    </source>
</reference>
<dbReference type="PANTHER" id="PTHR48094:SF12">
    <property type="entry name" value="PARKINSON DISEASE PROTEIN 7 HOMOLOG"/>
    <property type="match status" value="1"/>
</dbReference>
<gene>
    <name evidence="2" type="ORF">HMPREF3180_00629</name>
</gene>
<dbReference type="OrthoDB" id="9800516at2"/>
<keyword evidence="3" id="KW-1185">Reference proteome</keyword>
<dbReference type="Gene3D" id="3.40.50.880">
    <property type="match status" value="1"/>
</dbReference>
<dbReference type="EMBL" id="LSDD01000037">
    <property type="protein sequence ID" value="KXB68784.1"/>
    <property type="molecule type" value="Genomic_DNA"/>
</dbReference>
<dbReference type="PATRIC" id="fig|157687.3.peg.629"/>
<evidence type="ECO:0000313" key="3">
    <source>
        <dbReference type="Proteomes" id="UP000070483"/>
    </source>
</evidence>
<dbReference type="InterPro" id="IPR006287">
    <property type="entry name" value="DJ-1"/>
</dbReference>
<name>A0A134AM60_9FUSO</name>
<dbReference type="NCBIfam" id="TIGR01383">
    <property type="entry name" value="not_thiJ"/>
    <property type="match status" value="1"/>
</dbReference>
<comment type="caution">
    <text evidence="2">The sequence shown here is derived from an EMBL/GenBank/DDBJ whole genome shotgun (WGS) entry which is preliminary data.</text>
</comment>
<protein>
    <submittedName>
        <fullName evidence="2">DJ-1 family protein</fullName>
    </submittedName>
</protein>
<organism evidence="2 3">
    <name type="scientific">Leptotrichia wadei</name>
    <dbReference type="NCBI Taxonomy" id="157687"/>
    <lineage>
        <taxon>Bacteria</taxon>
        <taxon>Fusobacteriati</taxon>
        <taxon>Fusobacteriota</taxon>
        <taxon>Fusobacteriia</taxon>
        <taxon>Fusobacteriales</taxon>
        <taxon>Leptotrichiaceae</taxon>
        <taxon>Leptotrichia</taxon>
    </lineage>
</organism>
<dbReference type="InterPro" id="IPR002818">
    <property type="entry name" value="DJ-1/PfpI"/>
</dbReference>
<dbReference type="GeneID" id="84804290"/>
<evidence type="ECO:0000259" key="1">
    <source>
        <dbReference type="Pfam" id="PF01965"/>
    </source>
</evidence>
<feature type="domain" description="DJ-1/PfpI" evidence="1">
    <location>
        <begin position="4"/>
        <end position="169"/>
    </location>
</feature>
<dbReference type="PANTHER" id="PTHR48094">
    <property type="entry name" value="PROTEIN/NUCLEIC ACID DEGLYCASE DJ-1-RELATED"/>
    <property type="match status" value="1"/>
</dbReference>
<dbReference type="InterPro" id="IPR050325">
    <property type="entry name" value="Prot/Nucl_acid_deglycase"/>
</dbReference>
<dbReference type="GO" id="GO:0005737">
    <property type="term" value="C:cytoplasm"/>
    <property type="evidence" value="ECO:0007669"/>
    <property type="project" value="TreeGrafter"/>
</dbReference>
<accession>A0A134AM60</accession>
<dbReference type="AlphaFoldDB" id="A0A134AM60"/>
<dbReference type="STRING" id="157687.HMPREF3180_00629"/>
<dbReference type="Pfam" id="PF01965">
    <property type="entry name" value="DJ-1_PfpI"/>
    <property type="match status" value="1"/>
</dbReference>
<dbReference type="InterPro" id="IPR029062">
    <property type="entry name" value="Class_I_gatase-like"/>
</dbReference>
<dbReference type="SUPFAM" id="SSF52317">
    <property type="entry name" value="Class I glutamine amidotransferase-like"/>
    <property type="match status" value="1"/>
</dbReference>
<proteinExistence type="predicted"/>
<dbReference type="Proteomes" id="UP000070483">
    <property type="component" value="Unassembled WGS sequence"/>
</dbReference>
<dbReference type="CDD" id="cd03135">
    <property type="entry name" value="GATase1_DJ-1"/>
    <property type="match status" value="1"/>
</dbReference>
<sequence length="186" mass="20044">MKEKKVAVFLTNGFEEIEAITPIDLLQRAGINVDTVSITSDNLVESARKVKIMTDKVIGKIDFLEYDMLVMPGGPGTENYFKSQLLLDNVLKFSKNIENKKVAAICAAPTVLASLGILKGKNAVCFPACEDDLLKGKAILKKDRAVVDGNIITSRSAGTAMDFSLAIISELLGKEVAGKIAKEIVL</sequence>
<evidence type="ECO:0000313" key="2">
    <source>
        <dbReference type="EMBL" id="KXB68784.1"/>
    </source>
</evidence>
<dbReference type="RefSeq" id="WP_018499623.1">
    <property type="nucleotide sequence ID" value="NZ_AP019829.2"/>
</dbReference>